<evidence type="ECO:0000313" key="3">
    <source>
        <dbReference type="Proteomes" id="UP000299102"/>
    </source>
</evidence>
<name>A0A4C1TVX5_EUMVA</name>
<accession>A0A4C1TVX5</accession>
<feature type="compositionally biased region" description="Basic and acidic residues" evidence="1">
    <location>
        <begin position="57"/>
        <end position="69"/>
    </location>
</feature>
<feature type="region of interest" description="Disordered" evidence="1">
    <location>
        <begin position="47"/>
        <end position="72"/>
    </location>
</feature>
<protein>
    <submittedName>
        <fullName evidence="2">Uncharacterized protein</fullName>
    </submittedName>
</protein>
<gene>
    <name evidence="2" type="ORF">EVAR_12933_1</name>
</gene>
<keyword evidence="3" id="KW-1185">Reference proteome</keyword>
<evidence type="ECO:0000256" key="1">
    <source>
        <dbReference type="SAM" id="MobiDB-lite"/>
    </source>
</evidence>
<comment type="caution">
    <text evidence="2">The sequence shown here is derived from an EMBL/GenBank/DDBJ whole genome shotgun (WGS) entry which is preliminary data.</text>
</comment>
<reference evidence="2 3" key="1">
    <citation type="journal article" date="2019" name="Commun. Biol.">
        <title>The bagworm genome reveals a unique fibroin gene that provides high tensile strength.</title>
        <authorList>
            <person name="Kono N."/>
            <person name="Nakamura H."/>
            <person name="Ohtoshi R."/>
            <person name="Tomita M."/>
            <person name="Numata K."/>
            <person name="Arakawa K."/>
        </authorList>
    </citation>
    <scope>NUCLEOTIDE SEQUENCE [LARGE SCALE GENOMIC DNA]</scope>
</reference>
<sequence length="91" mass="10265">MSHTACRSFDPDKSYESLAYKHAHARTHVEISLTDYHPHQKAPTPFYVFASPPSAADGRRSPPARRDNGHPGVRHLITYSVELLKRLTAIE</sequence>
<dbReference type="Proteomes" id="UP000299102">
    <property type="component" value="Unassembled WGS sequence"/>
</dbReference>
<organism evidence="2 3">
    <name type="scientific">Eumeta variegata</name>
    <name type="common">Bagworm moth</name>
    <name type="synonym">Eumeta japonica</name>
    <dbReference type="NCBI Taxonomy" id="151549"/>
    <lineage>
        <taxon>Eukaryota</taxon>
        <taxon>Metazoa</taxon>
        <taxon>Ecdysozoa</taxon>
        <taxon>Arthropoda</taxon>
        <taxon>Hexapoda</taxon>
        <taxon>Insecta</taxon>
        <taxon>Pterygota</taxon>
        <taxon>Neoptera</taxon>
        <taxon>Endopterygota</taxon>
        <taxon>Lepidoptera</taxon>
        <taxon>Glossata</taxon>
        <taxon>Ditrysia</taxon>
        <taxon>Tineoidea</taxon>
        <taxon>Psychidae</taxon>
        <taxon>Oiketicinae</taxon>
        <taxon>Eumeta</taxon>
    </lineage>
</organism>
<dbReference type="AlphaFoldDB" id="A0A4C1TVX5"/>
<evidence type="ECO:0000313" key="2">
    <source>
        <dbReference type="EMBL" id="GBP18150.1"/>
    </source>
</evidence>
<dbReference type="EMBL" id="BGZK01000093">
    <property type="protein sequence ID" value="GBP18150.1"/>
    <property type="molecule type" value="Genomic_DNA"/>
</dbReference>
<proteinExistence type="predicted"/>